<gene>
    <name evidence="1" type="ORF">O3G_MSEX005882</name>
</gene>
<dbReference type="SUPFAM" id="SSF50814">
    <property type="entry name" value="Lipocalins"/>
    <property type="match status" value="1"/>
</dbReference>
<keyword evidence="2" id="KW-1185">Reference proteome</keyword>
<reference evidence="1" key="2">
    <citation type="submission" date="2020-12" db="EMBL/GenBank/DDBJ databases">
        <authorList>
            <person name="Kanost M."/>
        </authorList>
    </citation>
    <scope>NUCLEOTIDE SEQUENCE</scope>
</reference>
<name>A0A921Z0I7_MANSE</name>
<dbReference type="AlphaFoldDB" id="A0A921Z0I7"/>
<proteinExistence type="predicted"/>
<protein>
    <submittedName>
        <fullName evidence="1">Uncharacterized protein</fullName>
    </submittedName>
</protein>
<dbReference type="EMBL" id="JH668368">
    <property type="protein sequence ID" value="KAG6449099.1"/>
    <property type="molecule type" value="Genomic_DNA"/>
</dbReference>
<evidence type="ECO:0000313" key="1">
    <source>
        <dbReference type="EMBL" id="KAG6449099.1"/>
    </source>
</evidence>
<comment type="caution">
    <text evidence="1">The sequence shown here is derived from an EMBL/GenBank/DDBJ whole genome shotgun (WGS) entry which is preliminary data.</text>
</comment>
<organism evidence="1 2">
    <name type="scientific">Manduca sexta</name>
    <name type="common">Tobacco hawkmoth</name>
    <name type="synonym">Tobacco hornworm</name>
    <dbReference type="NCBI Taxonomy" id="7130"/>
    <lineage>
        <taxon>Eukaryota</taxon>
        <taxon>Metazoa</taxon>
        <taxon>Ecdysozoa</taxon>
        <taxon>Arthropoda</taxon>
        <taxon>Hexapoda</taxon>
        <taxon>Insecta</taxon>
        <taxon>Pterygota</taxon>
        <taxon>Neoptera</taxon>
        <taxon>Endopterygota</taxon>
        <taxon>Lepidoptera</taxon>
        <taxon>Glossata</taxon>
        <taxon>Ditrysia</taxon>
        <taxon>Bombycoidea</taxon>
        <taxon>Sphingidae</taxon>
        <taxon>Sphinginae</taxon>
        <taxon>Sphingini</taxon>
        <taxon>Manduca</taxon>
    </lineage>
</organism>
<dbReference type="InterPro" id="IPR012674">
    <property type="entry name" value="Calycin"/>
</dbReference>
<sequence length="128" mass="14546">MAYFGKEFKFEKDENIEELVKTLDLSAEQQAGFVNYKPSQKIEKNGDEYVLTIGPKVVKFSAGVEFEEKIGDNVSKSVIQVDGDVFNQVQNFGNGYVFNIKREFSDDALVLSISHSKWDGVGRRHYKP</sequence>
<evidence type="ECO:0000313" key="2">
    <source>
        <dbReference type="Proteomes" id="UP000791440"/>
    </source>
</evidence>
<reference evidence="1" key="1">
    <citation type="journal article" date="2016" name="Insect Biochem. Mol. Biol.">
        <title>Multifaceted biological insights from a draft genome sequence of the tobacco hornworm moth, Manduca sexta.</title>
        <authorList>
            <person name="Kanost M.R."/>
            <person name="Arrese E.L."/>
            <person name="Cao X."/>
            <person name="Chen Y.R."/>
            <person name="Chellapilla S."/>
            <person name="Goldsmith M.R."/>
            <person name="Grosse-Wilde E."/>
            <person name="Heckel D.G."/>
            <person name="Herndon N."/>
            <person name="Jiang H."/>
            <person name="Papanicolaou A."/>
            <person name="Qu J."/>
            <person name="Soulages J.L."/>
            <person name="Vogel H."/>
            <person name="Walters J."/>
            <person name="Waterhouse R.M."/>
            <person name="Ahn S.J."/>
            <person name="Almeida F.C."/>
            <person name="An C."/>
            <person name="Aqrawi P."/>
            <person name="Bretschneider A."/>
            <person name="Bryant W.B."/>
            <person name="Bucks S."/>
            <person name="Chao H."/>
            <person name="Chevignon G."/>
            <person name="Christen J.M."/>
            <person name="Clarke D.F."/>
            <person name="Dittmer N.T."/>
            <person name="Ferguson L.C.F."/>
            <person name="Garavelou S."/>
            <person name="Gordon K.H.J."/>
            <person name="Gunaratna R.T."/>
            <person name="Han Y."/>
            <person name="Hauser F."/>
            <person name="He Y."/>
            <person name="Heidel-Fischer H."/>
            <person name="Hirsh A."/>
            <person name="Hu Y."/>
            <person name="Jiang H."/>
            <person name="Kalra D."/>
            <person name="Klinner C."/>
            <person name="Konig C."/>
            <person name="Kovar C."/>
            <person name="Kroll A.R."/>
            <person name="Kuwar S.S."/>
            <person name="Lee S.L."/>
            <person name="Lehman R."/>
            <person name="Li K."/>
            <person name="Li Z."/>
            <person name="Liang H."/>
            <person name="Lovelace S."/>
            <person name="Lu Z."/>
            <person name="Mansfield J.H."/>
            <person name="McCulloch K.J."/>
            <person name="Mathew T."/>
            <person name="Morton B."/>
            <person name="Muzny D.M."/>
            <person name="Neunemann D."/>
            <person name="Ongeri F."/>
            <person name="Pauchet Y."/>
            <person name="Pu L.L."/>
            <person name="Pyrousis I."/>
            <person name="Rao X.J."/>
            <person name="Redding A."/>
            <person name="Roesel C."/>
            <person name="Sanchez-Gracia A."/>
            <person name="Schaack S."/>
            <person name="Shukla A."/>
            <person name="Tetreau G."/>
            <person name="Wang Y."/>
            <person name="Xiong G.H."/>
            <person name="Traut W."/>
            <person name="Walsh T.K."/>
            <person name="Worley K.C."/>
            <person name="Wu D."/>
            <person name="Wu W."/>
            <person name="Wu Y.Q."/>
            <person name="Zhang X."/>
            <person name="Zou Z."/>
            <person name="Zucker H."/>
            <person name="Briscoe A.D."/>
            <person name="Burmester T."/>
            <person name="Clem R.J."/>
            <person name="Feyereisen R."/>
            <person name="Grimmelikhuijzen C.J.P."/>
            <person name="Hamodrakas S.J."/>
            <person name="Hansson B.S."/>
            <person name="Huguet E."/>
            <person name="Jermiin L.S."/>
            <person name="Lan Q."/>
            <person name="Lehman H.K."/>
            <person name="Lorenzen M."/>
            <person name="Merzendorfer H."/>
            <person name="Michalopoulos I."/>
            <person name="Morton D.B."/>
            <person name="Muthukrishnan S."/>
            <person name="Oakeshott J.G."/>
            <person name="Palmer W."/>
            <person name="Park Y."/>
            <person name="Passarelli A.L."/>
            <person name="Rozas J."/>
            <person name="Schwartz L.M."/>
            <person name="Smith W."/>
            <person name="Southgate A."/>
            <person name="Vilcinskas A."/>
            <person name="Vogt R."/>
            <person name="Wang P."/>
            <person name="Werren J."/>
            <person name="Yu X.Q."/>
            <person name="Zhou J.J."/>
            <person name="Brown S.J."/>
            <person name="Scherer S.E."/>
            <person name="Richards S."/>
            <person name="Blissard G.W."/>
        </authorList>
    </citation>
    <scope>NUCLEOTIDE SEQUENCE</scope>
</reference>
<dbReference type="OrthoDB" id="354351at2759"/>
<dbReference type="Proteomes" id="UP000791440">
    <property type="component" value="Unassembled WGS sequence"/>
</dbReference>
<dbReference type="Gene3D" id="2.40.128.20">
    <property type="match status" value="1"/>
</dbReference>
<accession>A0A921Z0I7</accession>